<gene>
    <name evidence="4" type="primary">ybgF</name>
    <name evidence="1" type="synonym">cpoB</name>
    <name evidence="4" type="ORF">HHL11_18650</name>
</gene>
<feature type="domain" description="YbgF trimerisation" evidence="3">
    <location>
        <begin position="67"/>
        <end position="121"/>
    </location>
</feature>
<protein>
    <recommendedName>
        <fullName evidence="1">Cell division coordinator CpoB</fullName>
    </recommendedName>
</protein>
<dbReference type="PROSITE" id="PS50005">
    <property type="entry name" value="TPR"/>
    <property type="match status" value="1"/>
</dbReference>
<feature type="chain" id="PRO_5033190593" description="Cell division coordinator CpoB" evidence="1">
    <location>
        <begin position="27"/>
        <end position="258"/>
    </location>
</feature>
<dbReference type="Proteomes" id="UP000541185">
    <property type="component" value="Unassembled WGS sequence"/>
</dbReference>
<dbReference type="SUPFAM" id="SSF48452">
    <property type="entry name" value="TPR-like"/>
    <property type="match status" value="1"/>
</dbReference>
<comment type="function">
    <text evidence="1">Mediates coordination of peptidoglycan synthesis and outer membrane constriction during cell division.</text>
</comment>
<dbReference type="EMBL" id="JABBFX010000001">
    <property type="protein sequence ID" value="NML45775.1"/>
    <property type="molecule type" value="Genomic_DNA"/>
</dbReference>
<dbReference type="GO" id="GO:0043093">
    <property type="term" value="P:FtsZ-dependent cytokinesis"/>
    <property type="evidence" value="ECO:0007669"/>
    <property type="project" value="UniProtKB-UniRule"/>
</dbReference>
<dbReference type="AlphaFoldDB" id="A0A848H4Q2"/>
<dbReference type="InterPro" id="IPR019734">
    <property type="entry name" value="TPR_rpt"/>
</dbReference>
<dbReference type="InterPro" id="IPR034706">
    <property type="entry name" value="CpoB"/>
</dbReference>
<keyword evidence="5" id="KW-1185">Reference proteome</keyword>
<proteinExistence type="inferred from homology"/>
<evidence type="ECO:0000256" key="2">
    <source>
        <dbReference type="PROSITE-ProRule" id="PRU00339"/>
    </source>
</evidence>
<dbReference type="InterPro" id="IPR014162">
    <property type="entry name" value="CpoB_C"/>
</dbReference>
<keyword evidence="2" id="KW-0802">TPR repeat</keyword>
<dbReference type="Gene3D" id="1.20.5.110">
    <property type="match status" value="1"/>
</dbReference>
<comment type="caution">
    <text evidence="4">The sequence shown here is derived from an EMBL/GenBank/DDBJ whole genome shotgun (WGS) entry which is preliminary data.</text>
</comment>
<keyword evidence="1" id="KW-0574">Periplasm</keyword>
<evidence type="ECO:0000313" key="5">
    <source>
        <dbReference type="Proteomes" id="UP000541185"/>
    </source>
</evidence>
<comment type="subcellular location">
    <subcellularLocation>
        <location evidence="1">Periplasm</location>
    </subcellularLocation>
</comment>
<organism evidence="4 5">
    <name type="scientific">Ramlibacter agri</name>
    <dbReference type="NCBI Taxonomy" id="2728837"/>
    <lineage>
        <taxon>Bacteria</taxon>
        <taxon>Pseudomonadati</taxon>
        <taxon>Pseudomonadota</taxon>
        <taxon>Betaproteobacteria</taxon>
        <taxon>Burkholderiales</taxon>
        <taxon>Comamonadaceae</taxon>
        <taxon>Ramlibacter</taxon>
    </lineage>
</organism>
<accession>A0A848H4Q2</accession>
<reference evidence="4 5" key="1">
    <citation type="submission" date="2020-04" db="EMBL/GenBank/DDBJ databases">
        <title>Ramlibacter sp. G-1-2-2 isolated from soil.</title>
        <authorList>
            <person name="Dahal R.H."/>
        </authorList>
    </citation>
    <scope>NUCLEOTIDE SEQUENCE [LARGE SCALE GENOMIC DNA]</scope>
    <source>
        <strain evidence="4 5">G-1-2-2</strain>
    </source>
</reference>
<feature type="coiled-coil region" evidence="1">
    <location>
        <begin position="56"/>
        <end position="104"/>
    </location>
</feature>
<dbReference type="GO" id="GO:0070206">
    <property type="term" value="P:protein trimerization"/>
    <property type="evidence" value="ECO:0007669"/>
    <property type="project" value="InterPro"/>
</dbReference>
<feature type="signal peptide" evidence="1">
    <location>
        <begin position="1"/>
        <end position="26"/>
    </location>
</feature>
<keyword evidence="1" id="KW-0732">Signal</keyword>
<dbReference type="InterPro" id="IPR032519">
    <property type="entry name" value="YbgF_tri"/>
</dbReference>
<keyword evidence="1" id="KW-0131">Cell cycle</keyword>
<dbReference type="Pfam" id="PF16331">
    <property type="entry name" value="TolA_bind_tri"/>
    <property type="match status" value="1"/>
</dbReference>
<evidence type="ECO:0000313" key="4">
    <source>
        <dbReference type="EMBL" id="NML45775.1"/>
    </source>
</evidence>
<dbReference type="HAMAP" id="MF_02066">
    <property type="entry name" value="CpoB"/>
    <property type="match status" value="1"/>
</dbReference>
<feature type="repeat" description="TPR" evidence="2">
    <location>
        <begin position="174"/>
        <end position="207"/>
    </location>
</feature>
<name>A0A848H4Q2_9BURK</name>
<dbReference type="Pfam" id="PF14559">
    <property type="entry name" value="TPR_19"/>
    <property type="match status" value="1"/>
</dbReference>
<sequence precursor="true">MRSMNRPALAAAALAVASLFSAGAHAALFEDEEARRAILDLRQRVDQQRQSLGEDLRHANEDNASLRRSLLDLQQQIEALKAEIARLRGNDESLARDLSDLQRRQKDIAQGVDERLRKFEPVQVTVDGKEFAADPAEQRDFEAALASFRKGEFVGAQSAFADFVRKYPSSGYKPTALFWLGNAQYANRDYRGAIANFRALLQQAPDHPRAPEAVLSVANCQIELKDNASARRTLDDLVKAYPQSEAASAAKERLARLR</sequence>
<dbReference type="Gene3D" id="1.25.40.10">
    <property type="entry name" value="Tetratricopeptide repeat domain"/>
    <property type="match status" value="1"/>
</dbReference>
<dbReference type="GO" id="GO:0030288">
    <property type="term" value="C:outer membrane-bounded periplasmic space"/>
    <property type="evidence" value="ECO:0007669"/>
    <property type="project" value="UniProtKB-UniRule"/>
</dbReference>
<dbReference type="InterPro" id="IPR011990">
    <property type="entry name" value="TPR-like_helical_dom_sf"/>
</dbReference>
<keyword evidence="1" id="KW-0132">Cell division</keyword>
<dbReference type="NCBIfam" id="TIGR02795">
    <property type="entry name" value="tol_pal_ybgF"/>
    <property type="match status" value="1"/>
</dbReference>
<keyword evidence="1" id="KW-0175">Coiled coil</keyword>
<comment type="similarity">
    <text evidence="1">Belongs to the CpoB family.</text>
</comment>
<evidence type="ECO:0000259" key="3">
    <source>
        <dbReference type="Pfam" id="PF16331"/>
    </source>
</evidence>
<evidence type="ECO:0000256" key="1">
    <source>
        <dbReference type="HAMAP-Rule" id="MF_02066"/>
    </source>
</evidence>